<evidence type="ECO:0000256" key="2">
    <source>
        <dbReference type="ARBA" id="ARBA00022490"/>
    </source>
</evidence>
<dbReference type="NCBIfam" id="TIGR01738">
    <property type="entry name" value="bioH"/>
    <property type="match status" value="1"/>
</dbReference>
<dbReference type="SUPFAM" id="SSF53474">
    <property type="entry name" value="alpha/beta-Hydrolases"/>
    <property type="match status" value="1"/>
</dbReference>
<feature type="active site" evidence="5">
    <location>
        <position position="206"/>
    </location>
</feature>
<dbReference type="GO" id="GO:0009102">
    <property type="term" value="P:biotin biosynthetic process"/>
    <property type="evidence" value="ECO:0007669"/>
    <property type="project" value="UniProtKB-UniRule"/>
</dbReference>
<dbReference type="HAMAP" id="MF_01260">
    <property type="entry name" value="Carboxylester"/>
    <property type="match status" value="1"/>
</dbReference>
<comment type="subcellular location">
    <subcellularLocation>
        <location evidence="5">Cytoplasm</location>
    </subcellularLocation>
</comment>
<dbReference type="Proteomes" id="UP000275137">
    <property type="component" value="Unassembled WGS sequence"/>
</dbReference>
<dbReference type="UniPathway" id="UPA00078"/>
<protein>
    <recommendedName>
        <fullName evidence="5">Pimeloyl-[acyl-carrier protein] methyl ester esterase</fullName>
        <ecNumber evidence="5">3.1.1.85</ecNumber>
    </recommendedName>
    <alternativeName>
        <fullName evidence="5">Biotin synthesis protein BioH</fullName>
    </alternativeName>
    <alternativeName>
        <fullName evidence="5">Carboxylesterase BioH</fullName>
    </alternativeName>
</protein>
<dbReference type="Gene3D" id="3.40.50.1820">
    <property type="entry name" value="alpha/beta hydrolase"/>
    <property type="match status" value="1"/>
</dbReference>
<dbReference type="EMBL" id="RJVP01000002">
    <property type="protein sequence ID" value="ROH87228.1"/>
    <property type="molecule type" value="Genomic_DNA"/>
</dbReference>
<proteinExistence type="inferred from homology"/>
<comment type="similarity">
    <text evidence="5">Belongs to the AB hydrolase superfamily. Carboxylesterase BioH family.</text>
</comment>
<comment type="caution">
    <text evidence="7">The sequence shown here is derived from an EMBL/GenBank/DDBJ whole genome shotgun (WGS) entry which is preliminary data.</text>
</comment>
<keyword evidence="1 5" id="KW-0719">Serine esterase</keyword>
<dbReference type="InterPro" id="IPR050266">
    <property type="entry name" value="AB_hydrolase_sf"/>
</dbReference>
<feature type="binding site" evidence="5">
    <location>
        <begin position="142"/>
        <end position="146"/>
    </location>
    <ligand>
        <name>substrate</name>
    </ligand>
</feature>
<dbReference type="GO" id="GO:0005737">
    <property type="term" value="C:cytoplasm"/>
    <property type="evidence" value="ECO:0007669"/>
    <property type="project" value="UniProtKB-SubCell"/>
</dbReference>
<feature type="domain" description="AB hydrolase-1" evidence="6">
    <location>
        <begin position="13"/>
        <end position="240"/>
    </location>
</feature>
<keyword evidence="3 5" id="KW-0093">Biotin biosynthesis</keyword>
<dbReference type="PANTHER" id="PTHR43798:SF31">
    <property type="entry name" value="AB HYDROLASE SUPERFAMILY PROTEIN YCLE"/>
    <property type="match status" value="1"/>
</dbReference>
<feature type="binding site" evidence="5">
    <location>
        <position position="234"/>
    </location>
    <ligand>
        <name>substrate</name>
    </ligand>
</feature>
<dbReference type="AlphaFoldDB" id="A0A3N0V426"/>
<keyword evidence="4 5" id="KW-0378">Hydrolase</keyword>
<feature type="binding site" evidence="5">
    <location>
        <position position="20"/>
    </location>
    <ligand>
        <name>substrate</name>
    </ligand>
</feature>
<feature type="binding site" evidence="5">
    <location>
        <begin position="80"/>
        <end position="81"/>
    </location>
    <ligand>
        <name>substrate</name>
    </ligand>
</feature>
<evidence type="ECO:0000256" key="3">
    <source>
        <dbReference type="ARBA" id="ARBA00022756"/>
    </source>
</evidence>
<evidence type="ECO:0000256" key="4">
    <source>
        <dbReference type="ARBA" id="ARBA00022801"/>
    </source>
</evidence>
<comment type="subunit">
    <text evidence="5">Monomer.</text>
</comment>
<dbReference type="InterPro" id="IPR000073">
    <property type="entry name" value="AB_hydrolase_1"/>
</dbReference>
<feature type="active site" description="Nucleophile" evidence="5">
    <location>
        <position position="80"/>
    </location>
</feature>
<reference evidence="7 8" key="1">
    <citation type="submission" date="2018-10" db="EMBL/GenBank/DDBJ databases">
        <authorList>
            <person name="Chen W.-M."/>
        </authorList>
    </citation>
    <scope>NUCLEOTIDE SEQUENCE [LARGE SCALE GENOMIC DNA]</scope>
    <source>
        <strain evidence="7 8">H-5</strain>
    </source>
</reference>
<feature type="active site" evidence="5">
    <location>
        <position position="234"/>
    </location>
</feature>
<dbReference type="EC" id="3.1.1.85" evidence="5"/>
<sequence>MSMHMEIHGSGQPLVMIHGWGMHAAVWYPLLPLLTPHFELHLLDLPGMGYSQDCALGDLDAVTATVAASLPASAHVCGWSLGGQVAMRLAQHYPQRVQKLVLIGSTPCFVNKPDWQHGIHADVFHSFSASATEDSRATLLKFLTLQCMGASDSRDIVRQLREQFEQRPPAAQAALMDALHILLETDLRTVWSQLPQTTLLIHGDKDALAPVASARWLAAQRPGSRLQVIAGAAHAPFLSHRHDLAQMLLAFLQADAPAAAGAEPLSQPLVSTAS</sequence>
<gene>
    <name evidence="5 7" type="primary">bioH</name>
    <name evidence="7" type="ORF">ED236_06045</name>
</gene>
<keyword evidence="8" id="KW-1185">Reference proteome</keyword>
<evidence type="ECO:0000259" key="6">
    <source>
        <dbReference type="Pfam" id="PF00561"/>
    </source>
</evidence>
<dbReference type="GO" id="GO:0016020">
    <property type="term" value="C:membrane"/>
    <property type="evidence" value="ECO:0007669"/>
    <property type="project" value="TreeGrafter"/>
</dbReference>
<comment type="catalytic activity">
    <reaction evidence="5">
        <text>6-carboxyhexanoyl-[ACP] methyl ester + H2O = 6-carboxyhexanoyl-[ACP] + methanol + H(+)</text>
        <dbReference type="Rhea" id="RHEA:42700"/>
        <dbReference type="Rhea" id="RHEA-COMP:9955"/>
        <dbReference type="Rhea" id="RHEA-COMP:10186"/>
        <dbReference type="ChEBI" id="CHEBI:15377"/>
        <dbReference type="ChEBI" id="CHEBI:15378"/>
        <dbReference type="ChEBI" id="CHEBI:17790"/>
        <dbReference type="ChEBI" id="CHEBI:78846"/>
        <dbReference type="ChEBI" id="CHEBI:82735"/>
        <dbReference type="EC" id="3.1.1.85"/>
    </reaction>
</comment>
<evidence type="ECO:0000313" key="7">
    <source>
        <dbReference type="EMBL" id="ROH87228.1"/>
    </source>
</evidence>
<organism evidence="7 8">
    <name type="scientific">Pseudomethylobacillus aquaticus</name>
    <dbReference type="NCBI Taxonomy" id="2676064"/>
    <lineage>
        <taxon>Bacteria</taxon>
        <taxon>Pseudomonadati</taxon>
        <taxon>Pseudomonadota</taxon>
        <taxon>Betaproteobacteria</taxon>
        <taxon>Nitrosomonadales</taxon>
        <taxon>Methylophilaceae</taxon>
        <taxon>Pseudomethylobacillus</taxon>
    </lineage>
</organism>
<dbReference type="PANTHER" id="PTHR43798">
    <property type="entry name" value="MONOACYLGLYCEROL LIPASE"/>
    <property type="match status" value="1"/>
</dbReference>
<evidence type="ECO:0000313" key="8">
    <source>
        <dbReference type="Proteomes" id="UP000275137"/>
    </source>
</evidence>
<dbReference type="RefSeq" id="WP_123237029.1">
    <property type="nucleotide sequence ID" value="NZ_RJVP01000002.1"/>
</dbReference>
<dbReference type="Pfam" id="PF00561">
    <property type="entry name" value="Abhydrolase_1"/>
    <property type="match status" value="1"/>
</dbReference>
<evidence type="ECO:0000256" key="5">
    <source>
        <dbReference type="HAMAP-Rule" id="MF_01260"/>
    </source>
</evidence>
<evidence type="ECO:0000256" key="1">
    <source>
        <dbReference type="ARBA" id="ARBA00022487"/>
    </source>
</evidence>
<name>A0A3N0V426_9PROT</name>
<dbReference type="GO" id="GO:0090499">
    <property type="term" value="F:pimelyl-[acyl-carrier protein] methyl ester esterase activity"/>
    <property type="evidence" value="ECO:0007669"/>
    <property type="project" value="UniProtKB-EC"/>
</dbReference>
<comment type="function">
    <text evidence="5">The physiological role of BioH is to remove the methyl group introduced by BioC when the pimeloyl moiety is complete. It allows to synthesize pimeloyl-ACP via the fatty acid synthetic pathway through the hydrolysis of the ester bonds of pimeloyl-ACP esters.</text>
</comment>
<accession>A0A3N0V426</accession>
<keyword evidence="2 5" id="KW-0963">Cytoplasm</keyword>
<dbReference type="InterPro" id="IPR029058">
    <property type="entry name" value="AB_hydrolase_fold"/>
</dbReference>
<dbReference type="InterPro" id="IPR010076">
    <property type="entry name" value="BioH"/>
</dbReference>
<comment type="pathway">
    <text evidence="5">Cofactor biosynthesis; biotin biosynthesis.</text>
</comment>